<name>A0A3L6PYU2_PANMI</name>
<dbReference type="PANTHER" id="PTHR33103:SF44">
    <property type="entry name" value="DUF674 DOMAIN-CONTAINING PROTEIN"/>
    <property type="match status" value="1"/>
</dbReference>
<dbReference type="OrthoDB" id="1277335at2759"/>
<dbReference type="EMBL" id="PQIB02000015">
    <property type="protein sequence ID" value="RLM65320.1"/>
    <property type="molecule type" value="Genomic_DNA"/>
</dbReference>
<sequence>MSNNAETVAVKLFIDKEKQKVLFAESDKEFVDVLFSFLTLPLGSIVRLLGKQSGVGCLDEIVRTSVGYNRDGGFVKSGLKFIITDGLQVSPASTSIVFSLLDKFGLHEESNVEENILELNSNKIISLLKRALISQQALTGLFFDVAITPDALNLDHLSDNFLKQPKQAEHRFNAIKIKLIQTKDNDSVLYAEAGQDFIDLIFSLLSIPLGSVIMAYGQWSPNGCIDNLYRSIAGRGYIKEECQDLLLSPKLAPYFGCSINVLQVKELDARMLKVKCLFCLHRHHCLCKSPLATTLRETNPKSSSASDEYTTNGAYIKGGPRNFIVTNSLRILQFSLANTLQLLREAKIPKEKLVEKEIALDETQVLKLLRAAIFTGEALSSALLPRKKKRHPHHY</sequence>
<organism evidence="1 2">
    <name type="scientific">Panicum miliaceum</name>
    <name type="common">Proso millet</name>
    <name type="synonym">Broomcorn millet</name>
    <dbReference type="NCBI Taxonomy" id="4540"/>
    <lineage>
        <taxon>Eukaryota</taxon>
        <taxon>Viridiplantae</taxon>
        <taxon>Streptophyta</taxon>
        <taxon>Embryophyta</taxon>
        <taxon>Tracheophyta</taxon>
        <taxon>Spermatophyta</taxon>
        <taxon>Magnoliopsida</taxon>
        <taxon>Liliopsida</taxon>
        <taxon>Poales</taxon>
        <taxon>Poaceae</taxon>
        <taxon>PACMAD clade</taxon>
        <taxon>Panicoideae</taxon>
        <taxon>Panicodae</taxon>
        <taxon>Paniceae</taxon>
        <taxon>Panicinae</taxon>
        <taxon>Panicum</taxon>
        <taxon>Panicum sect. Panicum</taxon>
    </lineage>
</organism>
<gene>
    <name evidence="1" type="ORF">C2845_PM16G18620</name>
</gene>
<keyword evidence="2" id="KW-1185">Reference proteome</keyword>
<evidence type="ECO:0008006" key="3">
    <source>
        <dbReference type="Google" id="ProtNLM"/>
    </source>
</evidence>
<dbReference type="InterPro" id="IPR007750">
    <property type="entry name" value="DUF674"/>
</dbReference>
<dbReference type="STRING" id="4540.A0A3L6PYU2"/>
<accession>A0A3L6PYU2</accession>
<dbReference type="PANTHER" id="PTHR33103">
    <property type="entry name" value="OS01G0153900 PROTEIN"/>
    <property type="match status" value="1"/>
</dbReference>
<proteinExistence type="predicted"/>
<dbReference type="AlphaFoldDB" id="A0A3L6PYU2"/>
<comment type="caution">
    <text evidence="1">The sequence shown here is derived from an EMBL/GenBank/DDBJ whole genome shotgun (WGS) entry which is preliminary data.</text>
</comment>
<reference evidence="2" key="1">
    <citation type="journal article" date="2019" name="Nat. Commun.">
        <title>The genome of broomcorn millet.</title>
        <authorList>
            <person name="Zou C."/>
            <person name="Miki D."/>
            <person name="Li D."/>
            <person name="Tang Q."/>
            <person name="Xiao L."/>
            <person name="Rajput S."/>
            <person name="Deng P."/>
            <person name="Jia W."/>
            <person name="Huang R."/>
            <person name="Zhang M."/>
            <person name="Sun Y."/>
            <person name="Hu J."/>
            <person name="Fu X."/>
            <person name="Schnable P.S."/>
            <person name="Li F."/>
            <person name="Zhang H."/>
            <person name="Feng B."/>
            <person name="Zhu X."/>
            <person name="Liu R."/>
            <person name="Schnable J.C."/>
            <person name="Zhu J.-K."/>
            <person name="Zhang H."/>
        </authorList>
    </citation>
    <scope>NUCLEOTIDE SEQUENCE [LARGE SCALE GENOMIC DNA]</scope>
</reference>
<evidence type="ECO:0000313" key="1">
    <source>
        <dbReference type="EMBL" id="RLM65320.1"/>
    </source>
</evidence>
<dbReference type="Proteomes" id="UP000275267">
    <property type="component" value="Unassembled WGS sequence"/>
</dbReference>
<evidence type="ECO:0000313" key="2">
    <source>
        <dbReference type="Proteomes" id="UP000275267"/>
    </source>
</evidence>
<dbReference type="Pfam" id="PF05056">
    <property type="entry name" value="DUF674"/>
    <property type="match status" value="3"/>
</dbReference>
<protein>
    <recommendedName>
        <fullName evidence="3">DUF674 family protein</fullName>
    </recommendedName>
</protein>